<accession>A0A8S8X8H1</accession>
<keyword evidence="1" id="KW-0472">Membrane</keyword>
<comment type="caution">
    <text evidence="2">The sequence shown here is derived from an EMBL/GenBank/DDBJ whole genome shotgun (WGS) entry which is preliminary data.</text>
</comment>
<feature type="transmembrane region" description="Helical" evidence="1">
    <location>
        <begin position="7"/>
        <end position="30"/>
    </location>
</feature>
<keyword evidence="1" id="KW-1133">Transmembrane helix</keyword>
<keyword evidence="1" id="KW-0812">Transmembrane</keyword>
<dbReference type="AlphaFoldDB" id="A0A8S8X8H1"/>
<feature type="transmembrane region" description="Helical" evidence="1">
    <location>
        <begin position="78"/>
        <end position="96"/>
    </location>
</feature>
<organism evidence="2 3">
    <name type="scientific">Roseiterribacter gracilis</name>
    <dbReference type="NCBI Taxonomy" id="2812848"/>
    <lineage>
        <taxon>Bacteria</taxon>
        <taxon>Pseudomonadati</taxon>
        <taxon>Pseudomonadota</taxon>
        <taxon>Alphaproteobacteria</taxon>
        <taxon>Rhodospirillales</taxon>
        <taxon>Roseiterribacteraceae</taxon>
        <taxon>Roseiterribacter</taxon>
    </lineage>
</organism>
<dbReference type="RefSeq" id="WP_420241075.1">
    <property type="nucleotide sequence ID" value="NZ_BOPV01000001.1"/>
</dbReference>
<dbReference type="EMBL" id="BOPV01000001">
    <property type="protein sequence ID" value="GIL38121.1"/>
    <property type="molecule type" value="Genomic_DNA"/>
</dbReference>
<proteinExistence type="predicted"/>
<reference evidence="2" key="1">
    <citation type="submission" date="2021-02" db="EMBL/GenBank/DDBJ databases">
        <title>Genome sequence of Rhodospirillales sp. strain TMPK1 isolated from soil.</title>
        <authorList>
            <person name="Nakai R."/>
            <person name="Kusada H."/>
            <person name="Tamaki H."/>
        </authorList>
    </citation>
    <scope>NUCLEOTIDE SEQUENCE</scope>
    <source>
        <strain evidence="2">TMPK1</strain>
    </source>
</reference>
<protein>
    <submittedName>
        <fullName evidence="2">Uncharacterized protein</fullName>
    </submittedName>
</protein>
<dbReference type="Proteomes" id="UP000681075">
    <property type="component" value="Unassembled WGS sequence"/>
</dbReference>
<evidence type="ECO:0000313" key="2">
    <source>
        <dbReference type="EMBL" id="GIL38121.1"/>
    </source>
</evidence>
<keyword evidence="3" id="KW-1185">Reference proteome</keyword>
<gene>
    <name evidence="2" type="ORF">TMPK1_03580</name>
</gene>
<evidence type="ECO:0000256" key="1">
    <source>
        <dbReference type="SAM" id="Phobius"/>
    </source>
</evidence>
<name>A0A8S8X8H1_9PROT</name>
<sequence length="109" mass="11589">MEKKSSIGLGWVEIVAGVAALWLVAAMAVVGSRIQTQVDEQRAIEVELADQGTARATPGFFAVARCMIRYGGWQLAEVGGAPALTLLVIAAASVTGRRRLRPVDRPEQS</sequence>
<evidence type="ECO:0000313" key="3">
    <source>
        <dbReference type="Proteomes" id="UP000681075"/>
    </source>
</evidence>